<dbReference type="Pfam" id="PF02310">
    <property type="entry name" value="B12-binding"/>
    <property type="match status" value="1"/>
</dbReference>
<feature type="domain" description="Radical SAM core" evidence="9">
    <location>
        <begin position="185"/>
        <end position="394"/>
    </location>
</feature>
<dbReference type="Proteomes" id="UP000054016">
    <property type="component" value="Unassembled WGS sequence"/>
</dbReference>
<keyword evidence="6" id="KW-0408">Iron</keyword>
<keyword evidence="2" id="KW-0489">Methyltransferase</keyword>
<dbReference type="PROSITE" id="PS51918">
    <property type="entry name" value="RADICAL_SAM"/>
    <property type="match status" value="1"/>
</dbReference>
<dbReference type="SFLD" id="SFLDG01082">
    <property type="entry name" value="B12-binding_domain_containing"/>
    <property type="match status" value="1"/>
</dbReference>
<keyword evidence="5" id="KW-0479">Metal-binding</keyword>
<feature type="domain" description="B12-binding" evidence="8">
    <location>
        <begin position="2"/>
        <end position="141"/>
    </location>
</feature>
<dbReference type="EMBL" id="LFWV01000006">
    <property type="protein sequence ID" value="KON32290.1"/>
    <property type="molecule type" value="Genomic_DNA"/>
</dbReference>
<evidence type="ECO:0000256" key="6">
    <source>
        <dbReference type="ARBA" id="ARBA00023004"/>
    </source>
</evidence>
<dbReference type="SUPFAM" id="SSF102114">
    <property type="entry name" value="Radical SAM enzymes"/>
    <property type="match status" value="1"/>
</dbReference>
<protein>
    <submittedName>
        <fullName evidence="10">Uncharacterized protein</fullName>
    </submittedName>
</protein>
<comment type="cofactor">
    <cofactor evidence="1">
        <name>[4Fe-4S] cluster</name>
        <dbReference type="ChEBI" id="CHEBI:49883"/>
    </cofactor>
</comment>
<gene>
    <name evidence="10" type="ORF">AC478_00750</name>
</gene>
<evidence type="ECO:0000259" key="8">
    <source>
        <dbReference type="PROSITE" id="PS51332"/>
    </source>
</evidence>
<dbReference type="InterPro" id="IPR007197">
    <property type="entry name" value="rSAM"/>
</dbReference>
<keyword evidence="4" id="KW-0949">S-adenosyl-L-methionine</keyword>
<evidence type="ECO:0000256" key="4">
    <source>
        <dbReference type="ARBA" id="ARBA00022691"/>
    </source>
</evidence>
<dbReference type="PANTHER" id="PTHR43409">
    <property type="entry name" value="ANAEROBIC MAGNESIUM-PROTOPORPHYRIN IX MONOMETHYL ESTER CYCLASE-RELATED"/>
    <property type="match status" value="1"/>
</dbReference>
<dbReference type="CDD" id="cd01335">
    <property type="entry name" value="Radical_SAM"/>
    <property type="match status" value="1"/>
</dbReference>
<keyword evidence="3" id="KW-0808">Transferase</keyword>
<dbReference type="SUPFAM" id="SSF52242">
    <property type="entry name" value="Cobalamin (vitamin B12)-binding domain"/>
    <property type="match status" value="1"/>
</dbReference>
<accession>A0A0M0BV95</accession>
<keyword evidence="7" id="KW-0411">Iron-sulfur</keyword>
<evidence type="ECO:0000256" key="3">
    <source>
        <dbReference type="ARBA" id="ARBA00022679"/>
    </source>
</evidence>
<evidence type="ECO:0000259" key="9">
    <source>
        <dbReference type="PROSITE" id="PS51918"/>
    </source>
</evidence>
<dbReference type="SFLD" id="SFLDG01123">
    <property type="entry name" value="methyltransferase_(Class_B)"/>
    <property type="match status" value="1"/>
</dbReference>
<dbReference type="SMART" id="SM00729">
    <property type="entry name" value="Elp3"/>
    <property type="match status" value="1"/>
</dbReference>
<dbReference type="GO" id="GO:0046872">
    <property type="term" value="F:metal ion binding"/>
    <property type="evidence" value="ECO:0007669"/>
    <property type="project" value="UniProtKB-KW"/>
</dbReference>
<evidence type="ECO:0000313" key="11">
    <source>
        <dbReference type="Proteomes" id="UP000054016"/>
    </source>
</evidence>
<evidence type="ECO:0000256" key="1">
    <source>
        <dbReference type="ARBA" id="ARBA00001966"/>
    </source>
</evidence>
<dbReference type="InterPro" id="IPR034466">
    <property type="entry name" value="Methyltransferase_Class_B"/>
</dbReference>
<dbReference type="InterPro" id="IPR006158">
    <property type="entry name" value="Cobalamin-bd"/>
</dbReference>
<evidence type="ECO:0000256" key="5">
    <source>
        <dbReference type="ARBA" id="ARBA00022723"/>
    </source>
</evidence>
<dbReference type="GO" id="GO:0031419">
    <property type="term" value="F:cobalamin binding"/>
    <property type="evidence" value="ECO:0007669"/>
    <property type="project" value="InterPro"/>
</dbReference>
<proteinExistence type="predicted"/>
<organism evidence="10 11">
    <name type="scientific">miscellaneous Crenarchaeota group-1 archaeon SG8-32-3</name>
    <dbReference type="NCBI Taxonomy" id="1685125"/>
    <lineage>
        <taxon>Archaea</taxon>
        <taxon>Candidatus Bathyarchaeota</taxon>
        <taxon>MCG-1</taxon>
    </lineage>
</organism>
<comment type="caution">
    <text evidence="10">The sequence shown here is derived from an EMBL/GenBank/DDBJ whole genome shotgun (WGS) entry which is preliminary data.</text>
</comment>
<dbReference type="AlphaFoldDB" id="A0A0M0BV95"/>
<dbReference type="GO" id="GO:0003824">
    <property type="term" value="F:catalytic activity"/>
    <property type="evidence" value="ECO:0007669"/>
    <property type="project" value="InterPro"/>
</dbReference>
<dbReference type="CDD" id="cd02068">
    <property type="entry name" value="radical_SAM_B12_BD"/>
    <property type="match status" value="1"/>
</dbReference>
<dbReference type="GO" id="GO:0051539">
    <property type="term" value="F:4 iron, 4 sulfur cluster binding"/>
    <property type="evidence" value="ECO:0007669"/>
    <property type="project" value="UniProtKB-KW"/>
</dbReference>
<dbReference type="InterPro" id="IPR036724">
    <property type="entry name" value="Cobalamin-bd_sf"/>
</dbReference>
<dbReference type="PANTHER" id="PTHR43409:SF7">
    <property type="entry name" value="BLL1977 PROTEIN"/>
    <property type="match status" value="1"/>
</dbReference>
<name>A0A0M0BV95_9ARCH</name>
<dbReference type="InterPro" id="IPR006638">
    <property type="entry name" value="Elp3/MiaA/NifB-like_rSAM"/>
</dbReference>
<reference evidence="11" key="1">
    <citation type="submission" date="2015-06" db="EMBL/GenBank/DDBJ databases">
        <title>New insights into the roles of widespread benthic archaea in carbon and nitrogen cycling.</title>
        <authorList>
            <person name="Lazar C.S."/>
            <person name="Baker B.J."/>
            <person name="Seitz K.W."/>
            <person name="Hyde A.S."/>
            <person name="Dick G.J."/>
            <person name="Hinrichs K.-U."/>
            <person name="Teske A.P."/>
        </authorList>
    </citation>
    <scope>NUCLEOTIDE SEQUENCE [LARGE SCALE GENOMIC DNA]</scope>
</reference>
<dbReference type="Gene3D" id="3.80.30.20">
    <property type="entry name" value="tm_1862 like domain"/>
    <property type="match status" value="1"/>
</dbReference>
<evidence type="ECO:0000256" key="7">
    <source>
        <dbReference type="ARBA" id="ARBA00023014"/>
    </source>
</evidence>
<evidence type="ECO:0000256" key="2">
    <source>
        <dbReference type="ARBA" id="ARBA00022603"/>
    </source>
</evidence>
<dbReference type="Pfam" id="PF04055">
    <property type="entry name" value="Radical_SAM"/>
    <property type="match status" value="1"/>
</dbReference>
<dbReference type="SFLD" id="SFLDS00029">
    <property type="entry name" value="Radical_SAM"/>
    <property type="match status" value="1"/>
</dbReference>
<dbReference type="PROSITE" id="PS51332">
    <property type="entry name" value="B12_BINDING"/>
    <property type="match status" value="1"/>
</dbReference>
<evidence type="ECO:0000313" key="10">
    <source>
        <dbReference type="EMBL" id="KON32290.1"/>
    </source>
</evidence>
<dbReference type="Gene3D" id="3.40.50.280">
    <property type="entry name" value="Cobalamin-binding domain"/>
    <property type="match status" value="1"/>
</dbReference>
<dbReference type="InterPro" id="IPR023404">
    <property type="entry name" value="rSAM_horseshoe"/>
</dbReference>
<sequence length="394" mass="44600">MKVTLINPPYPKNAHSHPPFIPLGIAYLGAVAEKADHEVSVIDCQAEKLTPDTFRQRISQQNPDVIGITATTLLYKSAKKILEIAKEQHPKATTMIGGSHVSFWDENTLNESPSIDLVVRREGELTFLELLERVAAEKPFTGVLGTTFRASDGNIIRNEDRPFLQDLDSLPSPAYHLLPLEAFRRMGKTIFPLVTSRGCVQWCDFCSTVRMFGRSYRMRSPKNVVDEMEKLHTKYGESQFTFYDDAFTVNRQHVLQMCEDIKARKLNITWDCETRVDMVDEELLTAMYNAGCITVWFGVESGSEKILCQMNKKIKLEETRQAFKTAQKVGLMTIASAVIGFPGETEETAWETINFINSLNPDDIGFYVATPYPGTPMYEQVVKNGWLRVTDSDF</sequence>
<dbReference type="InterPro" id="IPR051198">
    <property type="entry name" value="BchE-like"/>
</dbReference>
<dbReference type="InterPro" id="IPR058240">
    <property type="entry name" value="rSAM_sf"/>
</dbReference>